<evidence type="ECO:0000313" key="3">
    <source>
        <dbReference type="Proteomes" id="UP000009058"/>
    </source>
</evidence>
<dbReference type="HOGENOM" id="CLU_001305_1_1_1"/>
<dbReference type="InterPro" id="IPR024983">
    <property type="entry name" value="CHAT_dom"/>
</dbReference>
<dbReference type="STRING" id="242507.G4MLH5"/>
<dbReference type="Pfam" id="PF12770">
    <property type="entry name" value="CHAT"/>
    <property type="match status" value="1"/>
</dbReference>
<proteinExistence type="predicted"/>
<gene>
    <name evidence="2" type="ORF">MGG_08677</name>
</gene>
<protein>
    <recommendedName>
        <fullName evidence="1">CHAT domain-containing protein</fullName>
    </recommendedName>
</protein>
<dbReference type="EMBL" id="CM001231">
    <property type="protein sequence ID" value="EHA58496.1"/>
    <property type="molecule type" value="Genomic_DNA"/>
</dbReference>
<reference key="2">
    <citation type="submission" date="2011-05" db="EMBL/GenBank/DDBJ databases">
        <title>The Genome Sequence of Magnaporthe oryzae 70-15.</title>
        <authorList>
            <consortium name="The Broad Institute Genome Sequencing Platform"/>
            <person name="Ma L.-J."/>
            <person name="Dead R."/>
            <person name="Young S.K."/>
            <person name="Zeng Q."/>
            <person name="Gargeya S."/>
            <person name="Fitzgerald M."/>
            <person name="Haas B."/>
            <person name="Abouelleil A."/>
            <person name="Alvarado L."/>
            <person name="Arachchi H.M."/>
            <person name="Berlin A."/>
            <person name="Brown A."/>
            <person name="Chapman S.B."/>
            <person name="Chen Z."/>
            <person name="Dunbar C."/>
            <person name="Freedman E."/>
            <person name="Gearin G."/>
            <person name="Gellesch M."/>
            <person name="Goldberg J."/>
            <person name="Griggs A."/>
            <person name="Gujja S."/>
            <person name="Heiman D."/>
            <person name="Howarth C."/>
            <person name="Larson L."/>
            <person name="Lui A."/>
            <person name="MacDonald P.J.P."/>
            <person name="Mehta T."/>
            <person name="Montmayeur A."/>
            <person name="Murphy C."/>
            <person name="Neiman D."/>
            <person name="Pearson M."/>
            <person name="Priest M."/>
            <person name="Roberts A."/>
            <person name="Saif S."/>
            <person name="Shea T."/>
            <person name="Shenoy N."/>
            <person name="Sisk P."/>
            <person name="Stolte C."/>
            <person name="Sykes S."/>
            <person name="Yandava C."/>
            <person name="Wortman J."/>
            <person name="Nusbaum C."/>
            <person name="Birren B."/>
        </authorList>
    </citation>
    <scope>NUCLEOTIDE SEQUENCE</scope>
    <source>
        <strain>70-15</strain>
    </source>
</reference>
<accession>G4MLH5</accession>
<evidence type="ECO:0000259" key="1">
    <source>
        <dbReference type="Pfam" id="PF12770"/>
    </source>
</evidence>
<dbReference type="KEGG" id="mgr:MGG_08677"/>
<dbReference type="OMA" id="CARVSHE"/>
<organism evidence="2 3">
    <name type="scientific">Pyricularia oryzae (strain 70-15 / ATCC MYA-4617 / FGSC 8958)</name>
    <name type="common">Rice blast fungus</name>
    <name type="synonym">Magnaporthe oryzae</name>
    <dbReference type="NCBI Taxonomy" id="242507"/>
    <lineage>
        <taxon>Eukaryota</taxon>
        <taxon>Fungi</taxon>
        <taxon>Dikarya</taxon>
        <taxon>Ascomycota</taxon>
        <taxon>Pezizomycotina</taxon>
        <taxon>Sordariomycetes</taxon>
        <taxon>Sordariomycetidae</taxon>
        <taxon>Magnaporthales</taxon>
        <taxon>Pyriculariaceae</taxon>
        <taxon>Pyricularia</taxon>
    </lineage>
</organism>
<reference evidence="2 3" key="1">
    <citation type="journal article" date="2005" name="Nature">
        <title>The genome sequence of the rice blast fungus Magnaporthe grisea.</title>
        <authorList>
            <person name="Dean R.A."/>
            <person name="Talbot N.J."/>
            <person name="Ebbole D.J."/>
            <person name="Farman M.L."/>
            <person name="Mitchell T.K."/>
            <person name="Orbach M.J."/>
            <person name="Thon M."/>
            <person name="Kulkarni R."/>
            <person name="Xu J.R."/>
            <person name="Pan H."/>
            <person name="Read N.D."/>
            <person name="Lee Y.H."/>
            <person name="Carbone I."/>
            <person name="Brown D."/>
            <person name="Oh Y.Y."/>
            <person name="Donofrio N."/>
            <person name="Jeong J.S."/>
            <person name="Soanes D.M."/>
            <person name="Djonovic S."/>
            <person name="Kolomiets E."/>
            <person name="Rehmeyer C."/>
            <person name="Li W."/>
            <person name="Harding M."/>
            <person name="Kim S."/>
            <person name="Lebrun M.H."/>
            <person name="Bohnert H."/>
            <person name="Coughlan S."/>
            <person name="Butler J."/>
            <person name="Calvo S."/>
            <person name="Ma L.J."/>
            <person name="Nicol R."/>
            <person name="Purcell S."/>
            <person name="Nusbaum C."/>
            <person name="Galagan J.E."/>
            <person name="Birren B.W."/>
        </authorList>
    </citation>
    <scope>NUCLEOTIDE SEQUENCE [LARGE SCALE GENOMIC DNA]</scope>
    <source>
        <strain evidence="3">70-15 / ATCC MYA-4617 / FGSC 8958</strain>
    </source>
</reference>
<dbReference type="Proteomes" id="UP000009058">
    <property type="component" value="Chromosome 1"/>
</dbReference>
<dbReference type="RefSeq" id="XP_003711108.1">
    <property type="nucleotide sequence ID" value="XM_003711060.1"/>
</dbReference>
<dbReference type="InParanoid" id="G4MLH5"/>
<keyword evidence="3" id="KW-1185">Reference proteome</keyword>
<name>G4MLH5_PYRO7</name>
<sequence length="354" mass="39060">MRCFGPSAFECGAWYLQDQIAGDATSFSNCIRDHVKSPGTLSKLEWLWDSVVNPILNSLGFYKPSSSDQLPHIWWIPTGIASHLPLHAAGYHLKCTGETALDRVASSYASSVKSIIHSRRRPFQPASDRQTRHSVVVSMKNTPKLEPLRHADAEIDEVLAACKSMGISGKRPQKCKPDLSLALQDCEIFHFAGHGGADQLEPLHSKLLLDDWDSDPFTVAALESNPALNPPFLAYLSACGTGQILDQSSVDESIHLANAFQLAGFRHVIGTLWSVDDALCVDMARIVYELLQKRGMDDECVSRALHHATRTLRDGWVDATDVGRGTRHAQIDAVASDELEREQPLWAPYVHFGV</sequence>
<dbReference type="GeneID" id="2678883"/>
<evidence type="ECO:0000313" key="2">
    <source>
        <dbReference type="EMBL" id="EHA58496.1"/>
    </source>
</evidence>
<feature type="domain" description="CHAT" evidence="1">
    <location>
        <begin position="43"/>
        <end position="353"/>
    </location>
</feature>
<dbReference type="OrthoDB" id="9991317at2759"/>
<dbReference type="VEuPathDB" id="FungiDB:MGG_08677"/>
<dbReference type="eggNOG" id="KOG4626">
    <property type="taxonomic scope" value="Eukaryota"/>
</dbReference>
<dbReference type="AlphaFoldDB" id="G4MLH5"/>